<dbReference type="PANTHER" id="PTHR13887">
    <property type="entry name" value="GLUTATHIONE S-TRANSFERASE KAPPA"/>
    <property type="match status" value="1"/>
</dbReference>
<dbReference type="PANTHER" id="PTHR13887:SF14">
    <property type="entry name" value="DISULFIDE BOND FORMATION PROTEIN D"/>
    <property type="match status" value="1"/>
</dbReference>
<proteinExistence type="inferred from homology"/>
<evidence type="ECO:0000256" key="3">
    <source>
        <dbReference type="ARBA" id="ARBA00023002"/>
    </source>
</evidence>
<dbReference type="Pfam" id="PF13462">
    <property type="entry name" value="Thioredoxin_4"/>
    <property type="match status" value="1"/>
</dbReference>
<evidence type="ECO:0000313" key="7">
    <source>
        <dbReference type="EMBL" id="BAL57493.1"/>
    </source>
</evidence>
<sequence>MEKSPLSSKKNLVFGFLLLLAGFALGLVSGYRWGSASASQQALPTPTPRFVRYQIPTEGFPAIGPEDAPIVIVEFSDFQCPYCKRFHEQTFAALLAAYPGKIRFVYRNLPLTSIHPEAFPAAEASLCAHEQGAFWPYHDRLFQGELGQAAYFRHAQDLGLDMTRFQQCMQQRRYRDFIQNDMDFAINLGVRSTPTFFINGIALVGAQPLEVFRDVIDRELAGEFPKE</sequence>
<organism evidence="7">
    <name type="scientific">uncultured Chloroflexota bacterium</name>
    <dbReference type="NCBI Taxonomy" id="166587"/>
    <lineage>
        <taxon>Bacteria</taxon>
        <taxon>Bacillati</taxon>
        <taxon>Chloroflexota</taxon>
        <taxon>environmental samples</taxon>
    </lineage>
</organism>
<reference evidence="7" key="2">
    <citation type="journal article" date="2012" name="PLoS ONE">
        <title>A Deeply Branching Thermophilic Bacterium with an Ancient Acetyl-CoA Pathway Dominates a Subsurface Ecosystem.</title>
        <authorList>
            <person name="Takami H."/>
            <person name="Noguchi H."/>
            <person name="Takaki Y."/>
            <person name="Uchiyama I."/>
            <person name="Toyoda A."/>
            <person name="Nishi S."/>
            <person name="Chee G.-J."/>
            <person name="Arai W."/>
            <person name="Nunoura T."/>
            <person name="Itoh T."/>
            <person name="Hattori M."/>
            <person name="Takai K."/>
        </authorList>
    </citation>
    <scope>NUCLEOTIDE SEQUENCE</scope>
</reference>
<dbReference type="SUPFAM" id="SSF52833">
    <property type="entry name" value="Thioredoxin-like"/>
    <property type="match status" value="1"/>
</dbReference>
<keyword evidence="2" id="KW-0732">Signal</keyword>
<reference evidence="7" key="1">
    <citation type="journal article" date="2005" name="Environ. Microbiol.">
        <title>Genetic and functional properties of uncultivated thermophilic crenarchaeotes from a subsurface gold mine as revealed by analysis of genome fragments.</title>
        <authorList>
            <person name="Nunoura T."/>
            <person name="Hirayama H."/>
            <person name="Takami H."/>
            <person name="Oida H."/>
            <person name="Nishi S."/>
            <person name="Shimamura S."/>
            <person name="Suzuki Y."/>
            <person name="Inagaki F."/>
            <person name="Takai K."/>
            <person name="Nealson K.H."/>
            <person name="Horikoshi K."/>
        </authorList>
    </citation>
    <scope>NUCLEOTIDE SEQUENCE</scope>
</reference>
<dbReference type="PROSITE" id="PS51352">
    <property type="entry name" value="THIOREDOXIN_2"/>
    <property type="match status" value="1"/>
</dbReference>
<dbReference type="GO" id="GO:0016491">
    <property type="term" value="F:oxidoreductase activity"/>
    <property type="evidence" value="ECO:0007669"/>
    <property type="project" value="UniProtKB-KW"/>
</dbReference>
<keyword evidence="4" id="KW-1015">Disulfide bond</keyword>
<dbReference type="Gene3D" id="3.40.30.10">
    <property type="entry name" value="Glutaredoxin"/>
    <property type="match status" value="1"/>
</dbReference>
<keyword evidence="3" id="KW-0560">Oxidoreductase</keyword>
<accession>H5SMV7</accession>
<dbReference type="InterPro" id="IPR036249">
    <property type="entry name" value="Thioredoxin-like_sf"/>
</dbReference>
<comment type="similarity">
    <text evidence="1">Belongs to the thioredoxin family. DsbA subfamily.</text>
</comment>
<evidence type="ECO:0000256" key="4">
    <source>
        <dbReference type="ARBA" id="ARBA00023157"/>
    </source>
</evidence>
<keyword evidence="5" id="KW-0676">Redox-active center</keyword>
<evidence type="ECO:0000259" key="6">
    <source>
        <dbReference type="PROSITE" id="PS51352"/>
    </source>
</evidence>
<dbReference type="InterPro" id="IPR012336">
    <property type="entry name" value="Thioredoxin-like_fold"/>
</dbReference>
<evidence type="ECO:0000256" key="5">
    <source>
        <dbReference type="ARBA" id="ARBA00023284"/>
    </source>
</evidence>
<dbReference type="EMBL" id="AP011777">
    <property type="protein sequence ID" value="BAL57493.1"/>
    <property type="molecule type" value="Genomic_DNA"/>
</dbReference>
<protein>
    <submittedName>
        <fullName evidence="7">Thiol:disulfide interchange protein DsbA</fullName>
    </submittedName>
</protein>
<dbReference type="InterPro" id="IPR013766">
    <property type="entry name" value="Thioredoxin_domain"/>
</dbReference>
<name>H5SMV7_9CHLR</name>
<feature type="domain" description="Thioredoxin" evidence="6">
    <location>
        <begin position="36"/>
        <end position="221"/>
    </location>
</feature>
<evidence type="ECO:0000256" key="2">
    <source>
        <dbReference type="ARBA" id="ARBA00022729"/>
    </source>
</evidence>
<gene>
    <name evidence="7" type="ORF">HGMM_F51C01C13</name>
</gene>
<dbReference type="AlphaFoldDB" id="H5SMV7"/>
<evidence type="ECO:0000256" key="1">
    <source>
        <dbReference type="ARBA" id="ARBA00005791"/>
    </source>
</evidence>